<keyword evidence="7" id="KW-1185">Reference proteome</keyword>
<evidence type="ECO:0000256" key="3">
    <source>
        <dbReference type="ARBA" id="ARBA00022989"/>
    </source>
</evidence>
<name>A0ABU3GTU6_9SPHI</name>
<dbReference type="InterPro" id="IPR007452">
    <property type="entry name" value="TamB_C"/>
</dbReference>
<reference evidence="7" key="1">
    <citation type="submission" date="2023-07" db="EMBL/GenBank/DDBJ databases">
        <title>Functional and genomic diversity of the sorghum phyllosphere microbiome.</title>
        <authorList>
            <person name="Shade A."/>
        </authorList>
    </citation>
    <scope>NUCLEOTIDE SEQUENCE [LARGE SCALE GENOMIC DNA]</scope>
    <source>
        <strain evidence="7">SORGH_AS_0422</strain>
    </source>
</reference>
<accession>A0ABU3GTU6</accession>
<evidence type="ECO:0000256" key="1">
    <source>
        <dbReference type="ARBA" id="ARBA00004167"/>
    </source>
</evidence>
<evidence type="ECO:0000313" key="7">
    <source>
        <dbReference type="Proteomes" id="UP001258315"/>
    </source>
</evidence>
<organism evidence="6 7">
    <name type="scientific">Mucilaginibacter terrae</name>
    <dbReference type="NCBI Taxonomy" id="1955052"/>
    <lineage>
        <taxon>Bacteria</taxon>
        <taxon>Pseudomonadati</taxon>
        <taxon>Bacteroidota</taxon>
        <taxon>Sphingobacteriia</taxon>
        <taxon>Sphingobacteriales</taxon>
        <taxon>Sphingobacteriaceae</taxon>
        <taxon>Mucilaginibacter</taxon>
    </lineage>
</organism>
<proteinExistence type="predicted"/>
<evidence type="ECO:0000259" key="5">
    <source>
        <dbReference type="Pfam" id="PF04357"/>
    </source>
</evidence>
<dbReference type="PANTHER" id="PTHR36985">
    <property type="entry name" value="TRANSLOCATION AND ASSEMBLY MODULE SUBUNIT TAMB"/>
    <property type="match status" value="1"/>
</dbReference>
<keyword evidence="2" id="KW-0812">Transmembrane</keyword>
<evidence type="ECO:0000313" key="6">
    <source>
        <dbReference type="EMBL" id="MDT3403201.1"/>
    </source>
</evidence>
<evidence type="ECO:0000256" key="2">
    <source>
        <dbReference type="ARBA" id="ARBA00022692"/>
    </source>
</evidence>
<dbReference type="PANTHER" id="PTHR36985:SF1">
    <property type="entry name" value="TRANSLOCATION AND ASSEMBLY MODULE SUBUNIT TAMB"/>
    <property type="match status" value="1"/>
</dbReference>
<feature type="domain" description="Translocation and assembly module TamB C-terminal" evidence="5">
    <location>
        <begin position="1005"/>
        <end position="1085"/>
    </location>
</feature>
<dbReference type="Proteomes" id="UP001258315">
    <property type="component" value="Unassembled WGS sequence"/>
</dbReference>
<evidence type="ECO:0000256" key="4">
    <source>
        <dbReference type="ARBA" id="ARBA00023136"/>
    </source>
</evidence>
<dbReference type="Pfam" id="PF04357">
    <property type="entry name" value="TamB"/>
    <property type="match status" value="1"/>
</dbReference>
<protein>
    <recommendedName>
        <fullName evidence="5">Translocation and assembly module TamB C-terminal domain-containing protein</fullName>
    </recommendedName>
</protein>
<comment type="caution">
    <text evidence="6">The sequence shown here is derived from an EMBL/GenBank/DDBJ whole genome shotgun (WGS) entry which is preliminary data.</text>
</comment>
<sequence>MLLIVSIVLILFQYKPVQTWAAKKATKYLSEELHTKVDIKSLYIKPFSSVVLEDLYILDKQNDTLLRTPHLAVELQGFSIFNSIKRRVLNFETIQLDNGVFNFKQLKDSTTNLSFLIDYFSGPPDTTKKASKPWTLNFGRITINNFHFKYKNYLDTLKTPGVVNFEDLDVDRFSTVVTGMDLKNHLFKGNVQKLALHELRSGFLLKELSANATIDTNQILLQNLHLVTPNSHLKDYFRMRFKSFSDFSDFEKKVHMDADIKDSHLSSKDVAYFTPSLDKTNFELGLSGRASGLVNNIKASNLTVTAGQATYIRGNFNLKGLPDWDNTYLTLEFKQLASNKKDLDYLYTHFTGMPNRKVPDLFSKFGNISYSGKFTGTQKNFNIAGTFKTLLGRLDPDVNIRFNAKGVPAYKGSIAATNFNLAALLDDKSLGRTTLKATVDGSGDDLKNLSTTLNADVNFIDYNGYKYRNIDLDGTFRNQVAKAKIKVNDRNVKLNLNGNIDLNPELPRYTITGSIKDAHLNRLKLVKDTLTLTTNINTSFSGNNLKNLQGFVQLTPTRITTPKDNYVIDTLKLTAEGLGNNRLISLRSDLADGSIKGSYDLATFPSYFKSIAKKYIPSLQTKIYTPGPQNFDFRLNLKNLDPVLLMFMPDLKIPEGGTFVGHFNSAEKTATLSGLIKTVKYGKMVFHDFIVDESTADSLLTLNLSLSKVDLTDSLYIKDINITNFLRRDSLNFNVKLSDKNATNQLDLYGLVEFGRDTTAKLKLLPSEVILERESWRLTEQVRIRLLNGKTDIENFELTNGEQRVSIDGFISSSPEDKLKVTFDKFRMATINQLTKAGGVLLHGSLNGEVNLSSILKKTGVDANLRIDSLTMNKTLVGDVKIVSDLDNDNSRANVKLNILNRGLETLNIAGAYYLDKGEGDKLDFDVRMDQTEAVIFSPFIKNLVSNVKGTLSADMKLTGAPSNPKLNGNITLANTGVTVDYLKVPYTINDKLTVENSIIKIDDMRISDPRGGKGTANGKIDLSDFANPLLDISVRANNLMALNTTFRDNRLYYGTAFGSGSFSFTGPIDNMKIDIKAKTEDGTVFNNSA</sequence>
<keyword evidence="4" id="KW-0472">Membrane</keyword>
<keyword evidence="3" id="KW-1133">Transmembrane helix</keyword>
<gene>
    <name evidence="6" type="ORF">QE417_002273</name>
</gene>
<comment type="subcellular location">
    <subcellularLocation>
        <location evidence="1">Membrane</location>
        <topology evidence="1">Single-pass membrane protein</topology>
    </subcellularLocation>
</comment>
<dbReference type="EMBL" id="JAVLVU010000001">
    <property type="protein sequence ID" value="MDT3403201.1"/>
    <property type="molecule type" value="Genomic_DNA"/>
</dbReference>